<feature type="region of interest" description="Disordered" evidence="1">
    <location>
        <begin position="1"/>
        <end position="28"/>
    </location>
</feature>
<accession>A0ABC8LZ26</accession>
<dbReference type="EMBL" id="CAKOAT010786264">
    <property type="protein sequence ID" value="CAH8388207.1"/>
    <property type="molecule type" value="Genomic_DNA"/>
</dbReference>
<proteinExistence type="predicted"/>
<dbReference type="AlphaFoldDB" id="A0ABC8LZ26"/>
<organism evidence="2 3">
    <name type="scientific">Eruca vesicaria subsp. sativa</name>
    <name type="common">Garden rocket</name>
    <name type="synonym">Eruca sativa</name>
    <dbReference type="NCBI Taxonomy" id="29727"/>
    <lineage>
        <taxon>Eukaryota</taxon>
        <taxon>Viridiplantae</taxon>
        <taxon>Streptophyta</taxon>
        <taxon>Embryophyta</taxon>
        <taxon>Tracheophyta</taxon>
        <taxon>Spermatophyta</taxon>
        <taxon>Magnoliopsida</taxon>
        <taxon>eudicotyledons</taxon>
        <taxon>Gunneridae</taxon>
        <taxon>Pentapetalae</taxon>
        <taxon>rosids</taxon>
        <taxon>malvids</taxon>
        <taxon>Brassicales</taxon>
        <taxon>Brassicaceae</taxon>
        <taxon>Brassiceae</taxon>
        <taxon>Eruca</taxon>
    </lineage>
</organism>
<evidence type="ECO:0000313" key="3">
    <source>
        <dbReference type="Proteomes" id="UP001642260"/>
    </source>
</evidence>
<reference evidence="2 3" key="1">
    <citation type="submission" date="2022-03" db="EMBL/GenBank/DDBJ databases">
        <authorList>
            <person name="Macdonald S."/>
            <person name="Ahmed S."/>
            <person name="Newling K."/>
        </authorList>
    </citation>
    <scope>NUCLEOTIDE SEQUENCE [LARGE SCALE GENOMIC DNA]</scope>
</reference>
<name>A0ABC8LZ26_ERUVS</name>
<sequence>MTTPTRDTDQTRSSNPHRRRTLRSDQILFRRASSTSASPLSHEMIEKKVRWYWGGGGGGENIQEGNNFFKSVSYTLEIFSSAPFADEKETLRSTEAQIVSKRSKLLKF</sequence>
<protein>
    <submittedName>
        <fullName evidence="2">Uncharacterized protein</fullName>
    </submittedName>
</protein>
<evidence type="ECO:0000256" key="1">
    <source>
        <dbReference type="SAM" id="MobiDB-lite"/>
    </source>
</evidence>
<comment type="caution">
    <text evidence="2">The sequence shown here is derived from an EMBL/GenBank/DDBJ whole genome shotgun (WGS) entry which is preliminary data.</text>
</comment>
<evidence type="ECO:0000313" key="2">
    <source>
        <dbReference type="EMBL" id="CAH8388207.1"/>
    </source>
</evidence>
<feature type="compositionally biased region" description="Basic and acidic residues" evidence="1">
    <location>
        <begin position="1"/>
        <end position="10"/>
    </location>
</feature>
<dbReference type="Proteomes" id="UP001642260">
    <property type="component" value="Unassembled WGS sequence"/>
</dbReference>
<keyword evidence="3" id="KW-1185">Reference proteome</keyword>
<gene>
    <name evidence="2" type="ORF">ERUC_LOCUS40690</name>
</gene>